<protein>
    <submittedName>
        <fullName evidence="1">Uncharacterized protein</fullName>
    </submittedName>
</protein>
<sequence length="117" mass="12901">MSNARLPWLCPVLTNLSAPFPHIERSAISALLLARSMAGPSRLNMGALPVSRISLLATSFTLEDRRMVNEKWVSDGLVDEVKWLGWRDVVESCEGRLGRLETRRIGGLPVSGSLGTW</sequence>
<gene>
    <name evidence="1" type="ORF">BDV98DRAFT_576913</name>
</gene>
<dbReference type="Proteomes" id="UP000305067">
    <property type="component" value="Unassembled WGS sequence"/>
</dbReference>
<proteinExistence type="predicted"/>
<evidence type="ECO:0000313" key="2">
    <source>
        <dbReference type="Proteomes" id="UP000305067"/>
    </source>
</evidence>
<organism evidence="1 2">
    <name type="scientific">Pterulicium gracile</name>
    <dbReference type="NCBI Taxonomy" id="1884261"/>
    <lineage>
        <taxon>Eukaryota</taxon>
        <taxon>Fungi</taxon>
        <taxon>Dikarya</taxon>
        <taxon>Basidiomycota</taxon>
        <taxon>Agaricomycotina</taxon>
        <taxon>Agaricomycetes</taxon>
        <taxon>Agaricomycetidae</taxon>
        <taxon>Agaricales</taxon>
        <taxon>Pleurotineae</taxon>
        <taxon>Pterulaceae</taxon>
        <taxon>Pterulicium</taxon>
    </lineage>
</organism>
<dbReference type="EMBL" id="ML178870">
    <property type="protein sequence ID" value="TFK95941.1"/>
    <property type="molecule type" value="Genomic_DNA"/>
</dbReference>
<name>A0A5C3Q296_9AGAR</name>
<evidence type="ECO:0000313" key="1">
    <source>
        <dbReference type="EMBL" id="TFK95941.1"/>
    </source>
</evidence>
<dbReference type="AlphaFoldDB" id="A0A5C3Q296"/>
<accession>A0A5C3Q296</accession>
<reference evidence="1 2" key="1">
    <citation type="journal article" date="2019" name="Nat. Ecol. Evol.">
        <title>Megaphylogeny resolves global patterns of mushroom evolution.</title>
        <authorList>
            <person name="Varga T."/>
            <person name="Krizsan K."/>
            <person name="Foldi C."/>
            <person name="Dima B."/>
            <person name="Sanchez-Garcia M."/>
            <person name="Sanchez-Ramirez S."/>
            <person name="Szollosi G.J."/>
            <person name="Szarkandi J.G."/>
            <person name="Papp V."/>
            <person name="Albert L."/>
            <person name="Andreopoulos W."/>
            <person name="Angelini C."/>
            <person name="Antonin V."/>
            <person name="Barry K.W."/>
            <person name="Bougher N.L."/>
            <person name="Buchanan P."/>
            <person name="Buyck B."/>
            <person name="Bense V."/>
            <person name="Catcheside P."/>
            <person name="Chovatia M."/>
            <person name="Cooper J."/>
            <person name="Damon W."/>
            <person name="Desjardin D."/>
            <person name="Finy P."/>
            <person name="Geml J."/>
            <person name="Haridas S."/>
            <person name="Hughes K."/>
            <person name="Justo A."/>
            <person name="Karasinski D."/>
            <person name="Kautmanova I."/>
            <person name="Kiss B."/>
            <person name="Kocsube S."/>
            <person name="Kotiranta H."/>
            <person name="LaButti K.M."/>
            <person name="Lechner B.E."/>
            <person name="Liimatainen K."/>
            <person name="Lipzen A."/>
            <person name="Lukacs Z."/>
            <person name="Mihaltcheva S."/>
            <person name="Morgado L.N."/>
            <person name="Niskanen T."/>
            <person name="Noordeloos M.E."/>
            <person name="Ohm R.A."/>
            <person name="Ortiz-Santana B."/>
            <person name="Ovrebo C."/>
            <person name="Racz N."/>
            <person name="Riley R."/>
            <person name="Savchenko A."/>
            <person name="Shiryaev A."/>
            <person name="Soop K."/>
            <person name="Spirin V."/>
            <person name="Szebenyi C."/>
            <person name="Tomsovsky M."/>
            <person name="Tulloss R.E."/>
            <person name="Uehling J."/>
            <person name="Grigoriev I.V."/>
            <person name="Vagvolgyi C."/>
            <person name="Papp T."/>
            <person name="Martin F.M."/>
            <person name="Miettinen O."/>
            <person name="Hibbett D.S."/>
            <person name="Nagy L.G."/>
        </authorList>
    </citation>
    <scope>NUCLEOTIDE SEQUENCE [LARGE SCALE GENOMIC DNA]</scope>
    <source>
        <strain evidence="1 2">CBS 309.79</strain>
    </source>
</reference>
<keyword evidence="2" id="KW-1185">Reference proteome</keyword>